<dbReference type="OrthoDB" id="247013at2759"/>
<feature type="non-terminal residue" evidence="2">
    <location>
        <position position="1"/>
    </location>
</feature>
<feature type="compositionally biased region" description="Polar residues" evidence="1">
    <location>
        <begin position="74"/>
        <end position="97"/>
    </location>
</feature>
<evidence type="ECO:0000313" key="3">
    <source>
        <dbReference type="Proteomes" id="UP000242791"/>
    </source>
</evidence>
<feature type="compositionally biased region" description="Basic and acidic residues" evidence="1">
    <location>
        <begin position="141"/>
        <end position="151"/>
    </location>
</feature>
<evidence type="ECO:0000256" key="1">
    <source>
        <dbReference type="SAM" id="MobiDB-lite"/>
    </source>
</evidence>
<organism evidence="2 3">
    <name type="scientific">Blastomyces percursus</name>
    <dbReference type="NCBI Taxonomy" id="1658174"/>
    <lineage>
        <taxon>Eukaryota</taxon>
        <taxon>Fungi</taxon>
        <taxon>Dikarya</taxon>
        <taxon>Ascomycota</taxon>
        <taxon>Pezizomycotina</taxon>
        <taxon>Eurotiomycetes</taxon>
        <taxon>Eurotiomycetidae</taxon>
        <taxon>Onygenales</taxon>
        <taxon>Ajellomycetaceae</taxon>
        <taxon>Blastomyces</taxon>
    </lineage>
</organism>
<comment type="caution">
    <text evidence="2">The sequence shown here is derived from an EMBL/GenBank/DDBJ whole genome shotgun (WGS) entry which is preliminary data.</text>
</comment>
<evidence type="ECO:0000313" key="2">
    <source>
        <dbReference type="EMBL" id="OJD21103.1"/>
    </source>
</evidence>
<reference evidence="2 3" key="1">
    <citation type="submission" date="2015-08" db="EMBL/GenBank/DDBJ databases">
        <title>Emmonsia species relationships and genome sequence.</title>
        <authorList>
            <person name="Cuomo C.A."/>
            <person name="Schwartz I.S."/>
            <person name="Kenyon C."/>
            <person name="De Hoog G.S."/>
            <person name="Govender N.P."/>
            <person name="Botha A."/>
            <person name="Moreno L."/>
            <person name="De Vries M."/>
            <person name="Munoz J.F."/>
            <person name="Stielow J.B."/>
        </authorList>
    </citation>
    <scope>NUCLEOTIDE SEQUENCE [LARGE SCALE GENOMIC DNA]</scope>
    <source>
        <strain evidence="2 3">EI222</strain>
    </source>
</reference>
<sequence length="164" mass="17982">CNEPYLLENIIPILPSQDAEKKRLISRMQDLNSWGLTHSLKKAPGSKKKRKKNGNSGESGAAATDSDRRPGVDTATNTAKPPSAPNSRPDSRTSTPVPSGIKNAATARLTAKVLEEERERNKRRKMMGGNETIRSLFTSDSTRERGKDTDFMTRGYSIPAGAKR</sequence>
<dbReference type="VEuPathDB" id="FungiDB:ACJ73_07561"/>
<dbReference type="Proteomes" id="UP000242791">
    <property type="component" value="Unassembled WGS sequence"/>
</dbReference>
<proteinExistence type="predicted"/>
<keyword evidence="3" id="KW-1185">Reference proteome</keyword>
<accession>A0A1J9QY31</accession>
<feature type="region of interest" description="Disordered" evidence="1">
    <location>
        <begin position="32"/>
        <end position="164"/>
    </location>
</feature>
<gene>
    <name evidence="2" type="ORF">ACJ73_07561</name>
</gene>
<dbReference type="STRING" id="1658174.A0A1J9QY31"/>
<dbReference type="AlphaFoldDB" id="A0A1J9QY31"/>
<dbReference type="Pfam" id="PF04641">
    <property type="entry name" value="Rtf2"/>
    <property type="match status" value="1"/>
</dbReference>
<dbReference type="EMBL" id="LGTZ01001550">
    <property type="protein sequence ID" value="OJD21103.1"/>
    <property type="molecule type" value="Genomic_DNA"/>
</dbReference>
<feature type="compositionally biased region" description="Basic residues" evidence="1">
    <location>
        <begin position="39"/>
        <end position="53"/>
    </location>
</feature>
<name>A0A1J9QY31_9EURO</name>
<protein>
    <submittedName>
        <fullName evidence="2">Uncharacterized protein</fullName>
    </submittedName>
</protein>